<evidence type="ECO:0000256" key="1">
    <source>
        <dbReference type="ARBA" id="ARBA00004251"/>
    </source>
</evidence>
<evidence type="ECO:0000259" key="15">
    <source>
        <dbReference type="PROSITE" id="PS50835"/>
    </source>
</evidence>
<evidence type="ECO:0000256" key="14">
    <source>
        <dbReference type="SAM" id="SignalP"/>
    </source>
</evidence>
<comment type="subcellular location">
    <subcellularLocation>
        <location evidence="1">Cell membrane</location>
        <topology evidence="1">Single-pass type I membrane protein</topology>
    </subcellularLocation>
</comment>
<keyword evidence="12" id="KW-0449">Lipoprotein</keyword>
<evidence type="ECO:0000256" key="3">
    <source>
        <dbReference type="ARBA" id="ARBA00022692"/>
    </source>
</evidence>
<keyword evidence="5" id="KW-0391">Immunity</keyword>
<protein>
    <submittedName>
        <fullName evidence="16">CD8a molecule</fullName>
    </submittedName>
</protein>
<accession>A0A3B4XWB6</accession>
<keyword evidence="7" id="KW-1064">Adaptive immunity</keyword>
<feature type="signal peptide" evidence="14">
    <location>
        <begin position="1"/>
        <end position="21"/>
    </location>
</feature>
<proteinExistence type="predicted"/>
<feature type="domain" description="Ig-like" evidence="15">
    <location>
        <begin position="6"/>
        <end position="104"/>
    </location>
</feature>
<evidence type="ECO:0000256" key="7">
    <source>
        <dbReference type="ARBA" id="ARBA00023130"/>
    </source>
</evidence>
<evidence type="ECO:0000256" key="5">
    <source>
        <dbReference type="ARBA" id="ARBA00022859"/>
    </source>
</evidence>
<evidence type="ECO:0000256" key="8">
    <source>
        <dbReference type="ARBA" id="ARBA00023136"/>
    </source>
</evidence>
<evidence type="ECO:0000313" key="16">
    <source>
        <dbReference type="Ensembl" id="ENSSLDP00000022865.1"/>
    </source>
</evidence>
<keyword evidence="10" id="KW-1015">Disulfide bond</keyword>
<keyword evidence="8" id="KW-0472">Membrane</keyword>
<dbReference type="PROSITE" id="PS50835">
    <property type="entry name" value="IG_LIKE"/>
    <property type="match status" value="1"/>
</dbReference>
<dbReference type="AlphaFoldDB" id="A0A3B4XWB6"/>
<dbReference type="InterPro" id="IPR013783">
    <property type="entry name" value="Ig-like_fold"/>
</dbReference>
<keyword evidence="9" id="KW-0564">Palmitate</keyword>
<keyword evidence="2" id="KW-1003">Cell membrane</keyword>
<dbReference type="Ensembl" id="ENSSLDT00000023602.1">
    <property type="protein sequence ID" value="ENSSLDP00000022865.1"/>
    <property type="gene ID" value="ENSSLDG00000017845.1"/>
</dbReference>
<dbReference type="InterPro" id="IPR015468">
    <property type="entry name" value="CD8_asu"/>
</dbReference>
<keyword evidence="4 14" id="KW-0732">Signal</keyword>
<evidence type="ECO:0000313" key="17">
    <source>
        <dbReference type="Proteomes" id="UP000261360"/>
    </source>
</evidence>
<keyword evidence="13" id="KW-0393">Immunoglobulin domain</keyword>
<keyword evidence="6" id="KW-1133">Transmembrane helix</keyword>
<keyword evidence="17" id="KW-1185">Reference proteome</keyword>
<keyword evidence="11" id="KW-0325">Glycoprotein</keyword>
<dbReference type="GO" id="GO:0002250">
    <property type="term" value="P:adaptive immune response"/>
    <property type="evidence" value="ECO:0007669"/>
    <property type="project" value="UniProtKB-KW"/>
</dbReference>
<dbReference type="PANTHER" id="PTHR10441">
    <property type="entry name" value="CD8 ALPHA CHAIN"/>
    <property type="match status" value="1"/>
</dbReference>
<evidence type="ECO:0000256" key="4">
    <source>
        <dbReference type="ARBA" id="ARBA00022729"/>
    </source>
</evidence>
<dbReference type="SUPFAM" id="SSF48726">
    <property type="entry name" value="Immunoglobulin"/>
    <property type="match status" value="1"/>
</dbReference>
<evidence type="ECO:0000256" key="6">
    <source>
        <dbReference type="ARBA" id="ARBA00022989"/>
    </source>
</evidence>
<feature type="chain" id="PRO_5017370042" evidence="14">
    <location>
        <begin position="22"/>
        <end position="203"/>
    </location>
</feature>
<dbReference type="GO" id="GO:0005886">
    <property type="term" value="C:plasma membrane"/>
    <property type="evidence" value="ECO:0007669"/>
    <property type="project" value="UniProtKB-SubCell"/>
</dbReference>
<dbReference type="InterPro" id="IPR036179">
    <property type="entry name" value="Ig-like_dom_sf"/>
</dbReference>
<name>A0A3B4XWB6_SERLL</name>
<dbReference type="InterPro" id="IPR007110">
    <property type="entry name" value="Ig-like_dom"/>
</dbReference>
<sequence>MGQKWIQILVILVFYQQMASGAEIKAKEGDKVEIKCVPAQMSSMVMWFRVLDSSNMEYIGSFDIKGNLKIGTSLSKIFSNEKMISNILTLKSFSKSKDSGLYICATLVKNILEFGEPTQLSGVTAPPKAITTKPTVPTTTTACVCNNHKQGGKSDMFCSLIILGPLAGGCGLLVLLLIITTLYCNRRPRTMPPGKQLMTNRHV</sequence>
<evidence type="ECO:0000256" key="10">
    <source>
        <dbReference type="ARBA" id="ARBA00023157"/>
    </source>
</evidence>
<dbReference type="Gene3D" id="2.60.40.10">
    <property type="entry name" value="Immunoglobulins"/>
    <property type="match status" value="1"/>
</dbReference>
<evidence type="ECO:0000256" key="2">
    <source>
        <dbReference type="ARBA" id="ARBA00022475"/>
    </source>
</evidence>
<dbReference type="GeneTree" id="ENSGT00510000050969"/>
<organism evidence="16 17">
    <name type="scientific">Seriola lalandi dorsalis</name>
    <dbReference type="NCBI Taxonomy" id="1841481"/>
    <lineage>
        <taxon>Eukaryota</taxon>
        <taxon>Metazoa</taxon>
        <taxon>Chordata</taxon>
        <taxon>Craniata</taxon>
        <taxon>Vertebrata</taxon>
        <taxon>Euteleostomi</taxon>
        <taxon>Actinopterygii</taxon>
        <taxon>Neopterygii</taxon>
        <taxon>Teleostei</taxon>
        <taxon>Neoteleostei</taxon>
        <taxon>Acanthomorphata</taxon>
        <taxon>Carangaria</taxon>
        <taxon>Carangiformes</taxon>
        <taxon>Carangidae</taxon>
        <taxon>Seriola</taxon>
    </lineage>
</organism>
<dbReference type="PANTHER" id="PTHR10441:SF2">
    <property type="entry name" value="T-CELL SURFACE GLYCOPROTEIN CD8 ALPHA CHAIN"/>
    <property type="match status" value="1"/>
</dbReference>
<reference evidence="16" key="2">
    <citation type="submission" date="2025-09" db="UniProtKB">
        <authorList>
            <consortium name="Ensembl"/>
        </authorList>
    </citation>
    <scope>IDENTIFICATION</scope>
</reference>
<evidence type="ECO:0000256" key="11">
    <source>
        <dbReference type="ARBA" id="ARBA00023180"/>
    </source>
</evidence>
<evidence type="ECO:0000256" key="9">
    <source>
        <dbReference type="ARBA" id="ARBA00023139"/>
    </source>
</evidence>
<dbReference type="Proteomes" id="UP000261360">
    <property type="component" value="Unplaced"/>
</dbReference>
<reference evidence="16" key="1">
    <citation type="submission" date="2025-08" db="UniProtKB">
        <authorList>
            <consortium name="Ensembl"/>
        </authorList>
    </citation>
    <scope>IDENTIFICATION</scope>
</reference>
<evidence type="ECO:0000256" key="13">
    <source>
        <dbReference type="ARBA" id="ARBA00023319"/>
    </source>
</evidence>
<keyword evidence="3" id="KW-0812">Transmembrane</keyword>
<dbReference type="STRING" id="1841481.ENSSLDP00000022865"/>
<evidence type="ECO:0000256" key="12">
    <source>
        <dbReference type="ARBA" id="ARBA00023288"/>
    </source>
</evidence>